<proteinExistence type="predicted"/>
<sequence length="158" mass="16975">MNETCGSENHIAIVKISAEQSTNNAAGAMGAFYEAMNCQTMPLIWLNTTSCNSCRSIKSATYNGTIASTCAASVDIQNSGQVLSVTIPQEGHVLERMINCSEGSSKCDAIHLVKLFARFGRVIGEKIYNYSATNKGKFFGMSLYCVWSVLTSSPAVHA</sequence>
<dbReference type="Proteomes" id="UP000019149">
    <property type="component" value="Unassembled WGS sequence"/>
</dbReference>
<organism evidence="1 2">
    <name type="scientific">Echinococcus granulosus</name>
    <name type="common">Hydatid tapeworm</name>
    <dbReference type="NCBI Taxonomy" id="6210"/>
    <lineage>
        <taxon>Eukaryota</taxon>
        <taxon>Metazoa</taxon>
        <taxon>Spiralia</taxon>
        <taxon>Lophotrochozoa</taxon>
        <taxon>Platyhelminthes</taxon>
        <taxon>Cestoda</taxon>
        <taxon>Eucestoda</taxon>
        <taxon>Cyclophyllidea</taxon>
        <taxon>Taeniidae</taxon>
        <taxon>Echinococcus</taxon>
        <taxon>Echinococcus granulosus group</taxon>
    </lineage>
</organism>
<dbReference type="CTD" id="36341919"/>
<dbReference type="KEGG" id="egl:EGR_06204"/>
<protein>
    <submittedName>
        <fullName evidence="1">Uncharacterized protein</fullName>
    </submittedName>
</protein>
<dbReference type="RefSeq" id="XP_024350181.1">
    <property type="nucleotide sequence ID" value="XM_024495453.1"/>
</dbReference>
<comment type="caution">
    <text evidence="1">The sequence shown here is derived from an EMBL/GenBank/DDBJ whole genome shotgun (WGS) entry which is preliminary data.</text>
</comment>
<gene>
    <name evidence="1" type="ORF">EGR_06204</name>
</gene>
<accession>W6UCJ9</accession>
<reference evidence="1 2" key="1">
    <citation type="journal article" date="2013" name="Nat. Genet.">
        <title>The genome of the hydatid tapeworm Echinococcus granulosus.</title>
        <authorList>
            <person name="Zheng H."/>
            <person name="Zhang W."/>
            <person name="Zhang L."/>
            <person name="Zhang Z."/>
            <person name="Li J."/>
            <person name="Lu G."/>
            <person name="Zhu Y."/>
            <person name="Wang Y."/>
            <person name="Huang Y."/>
            <person name="Liu J."/>
            <person name="Kang H."/>
            <person name="Chen J."/>
            <person name="Wang L."/>
            <person name="Chen A."/>
            <person name="Yu S."/>
            <person name="Gao Z."/>
            <person name="Jin L."/>
            <person name="Gu W."/>
            <person name="Wang Z."/>
            <person name="Zhao L."/>
            <person name="Shi B."/>
            <person name="Wen H."/>
            <person name="Lin R."/>
            <person name="Jones M.K."/>
            <person name="Brejova B."/>
            <person name="Vinar T."/>
            <person name="Zhao G."/>
            <person name="McManus D.P."/>
            <person name="Chen Z."/>
            <person name="Zhou Y."/>
            <person name="Wang S."/>
        </authorList>
    </citation>
    <scope>NUCLEOTIDE SEQUENCE [LARGE SCALE GENOMIC DNA]</scope>
</reference>
<dbReference type="EMBL" id="APAU02000052">
    <property type="protein sequence ID" value="EUB58985.1"/>
    <property type="molecule type" value="Genomic_DNA"/>
</dbReference>
<evidence type="ECO:0000313" key="2">
    <source>
        <dbReference type="Proteomes" id="UP000019149"/>
    </source>
</evidence>
<dbReference type="GeneID" id="36341919"/>
<keyword evidence="2" id="KW-1185">Reference proteome</keyword>
<dbReference type="AlphaFoldDB" id="W6UCJ9"/>
<evidence type="ECO:0000313" key="1">
    <source>
        <dbReference type="EMBL" id="EUB58985.1"/>
    </source>
</evidence>
<name>W6UCJ9_ECHGR</name>